<dbReference type="GO" id="GO:0005319">
    <property type="term" value="F:lipid transporter activity"/>
    <property type="evidence" value="ECO:0007669"/>
    <property type="project" value="TreeGrafter"/>
</dbReference>
<evidence type="ECO:0000256" key="6">
    <source>
        <dbReference type="ARBA" id="ARBA00022741"/>
    </source>
</evidence>
<feature type="transmembrane region" description="Helical" evidence="11">
    <location>
        <begin position="1278"/>
        <end position="1301"/>
    </location>
</feature>
<dbReference type="GO" id="GO:0140359">
    <property type="term" value="F:ABC-type transporter activity"/>
    <property type="evidence" value="ECO:0007669"/>
    <property type="project" value="InterPro"/>
</dbReference>
<keyword evidence="3" id="KW-0813">Transport</keyword>
<evidence type="ECO:0000256" key="8">
    <source>
        <dbReference type="ARBA" id="ARBA00022989"/>
    </source>
</evidence>
<keyword evidence="9 11" id="KW-0472">Membrane</keyword>
<evidence type="ECO:0000256" key="9">
    <source>
        <dbReference type="ARBA" id="ARBA00023136"/>
    </source>
</evidence>
<keyword evidence="4 11" id="KW-0812">Transmembrane</keyword>
<dbReference type="OrthoDB" id="311765at2759"/>
<dbReference type="PANTHER" id="PTHR19229:SF36">
    <property type="entry name" value="ATP-BINDING CASSETTE SUB-FAMILY A MEMBER 2"/>
    <property type="match status" value="1"/>
</dbReference>
<gene>
    <name evidence="13" type="ORF">PSON_ATCC_30995.1.T0730049</name>
</gene>
<evidence type="ECO:0000313" key="13">
    <source>
        <dbReference type="EMBL" id="CAD8100063.1"/>
    </source>
</evidence>
<dbReference type="GO" id="GO:0005524">
    <property type="term" value="F:ATP binding"/>
    <property type="evidence" value="ECO:0007669"/>
    <property type="project" value="UniProtKB-KW"/>
</dbReference>
<evidence type="ECO:0000256" key="4">
    <source>
        <dbReference type="ARBA" id="ARBA00022692"/>
    </source>
</evidence>
<dbReference type="Pfam" id="PF00005">
    <property type="entry name" value="ABC_tran"/>
    <property type="match status" value="2"/>
</dbReference>
<dbReference type="InterPro" id="IPR003593">
    <property type="entry name" value="AAA+_ATPase"/>
</dbReference>
<dbReference type="FunFam" id="3.40.50.300:FF:000335">
    <property type="entry name" value="ATP binding cassette subfamily A member 5"/>
    <property type="match status" value="1"/>
</dbReference>
<keyword evidence="8 11" id="KW-1133">Transmembrane helix</keyword>
<evidence type="ECO:0000256" key="10">
    <source>
        <dbReference type="SAM" id="Coils"/>
    </source>
</evidence>
<feature type="transmembrane region" description="Helical" evidence="11">
    <location>
        <begin position="394"/>
        <end position="415"/>
    </location>
</feature>
<dbReference type="Pfam" id="PF12698">
    <property type="entry name" value="ABC2_membrane_3"/>
    <property type="match status" value="2"/>
</dbReference>
<evidence type="ECO:0000256" key="7">
    <source>
        <dbReference type="ARBA" id="ARBA00022840"/>
    </source>
</evidence>
<feature type="transmembrane region" description="Helical" evidence="11">
    <location>
        <begin position="467"/>
        <end position="490"/>
    </location>
</feature>
<dbReference type="EMBL" id="CAJJDN010000073">
    <property type="protein sequence ID" value="CAD8100063.1"/>
    <property type="molecule type" value="Genomic_DNA"/>
</dbReference>
<evidence type="ECO:0000313" key="14">
    <source>
        <dbReference type="Proteomes" id="UP000692954"/>
    </source>
</evidence>
<feature type="transmembrane region" description="Helical" evidence="11">
    <location>
        <begin position="333"/>
        <end position="361"/>
    </location>
</feature>
<evidence type="ECO:0000256" key="5">
    <source>
        <dbReference type="ARBA" id="ARBA00022737"/>
    </source>
</evidence>
<dbReference type="InterPro" id="IPR013525">
    <property type="entry name" value="ABC2_TM"/>
</dbReference>
<comment type="similarity">
    <text evidence="2">Belongs to the ABC transporter superfamily. ABCA family.</text>
</comment>
<keyword evidence="14" id="KW-1185">Reference proteome</keyword>
<keyword evidence="6" id="KW-0547">Nucleotide-binding</keyword>
<keyword evidence="5" id="KW-0677">Repeat</keyword>
<accession>A0A8S1PBG3</accession>
<feature type="transmembrane region" description="Helical" evidence="11">
    <location>
        <begin position="1088"/>
        <end position="1113"/>
    </location>
</feature>
<dbReference type="Proteomes" id="UP000692954">
    <property type="component" value="Unassembled WGS sequence"/>
</dbReference>
<dbReference type="PANTHER" id="PTHR19229">
    <property type="entry name" value="ATP-BINDING CASSETTE TRANSPORTER SUBFAMILY A ABCA"/>
    <property type="match status" value="1"/>
</dbReference>
<dbReference type="PROSITE" id="PS50893">
    <property type="entry name" value="ABC_TRANSPORTER_2"/>
    <property type="match status" value="2"/>
</dbReference>
<keyword evidence="7" id="KW-0067">ATP-binding</keyword>
<dbReference type="InterPro" id="IPR026082">
    <property type="entry name" value="ABCA"/>
</dbReference>
<dbReference type="InterPro" id="IPR003439">
    <property type="entry name" value="ABC_transporter-like_ATP-bd"/>
</dbReference>
<dbReference type="InterPro" id="IPR017871">
    <property type="entry name" value="ABC_transporter-like_CS"/>
</dbReference>
<dbReference type="GO" id="GO:0016020">
    <property type="term" value="C:membrane"/>
    <property type="evidence" value="ECO:0007669"/>
    <property type="project" value="UniProtKB-SubCell"/>
</dbReference>
<name>A0A8S1PBG3_9CILI</name>
<feature type="transmembrane region" description="Helical" evidence="11">
    <location>
        <begin position="427"/>
        <end position="446"/>
    </location>
</feature>
<feature type="transmembrane region" description="Helical" evidence="11">
    <location>
        <begin position="1172"/>
        <end position="1192"/>
    </location>
</feature>
<feature type="domain" description="ABC transporter" evidence="12">
    <location>
        <begin position="551"/>
        <end position="781"/>
    </location>
</feature>
<dbReference type="GO" id="GO:0016887">
    <property type="term" value="F:ATP hydrolysis activity"/>
    <property type="evidence" value="ECO:0007669"/>
    <property type="project" value="InterPro"/>
</dbReference>
<feature type="coiled-coil region" evidence="10">
    <location>
        <begin position="527"/>
        <end position="554"/>
    </location>
</feature>
<reference evidence="13" key="1">
    <citation type="submission" date="2021-01" db="EMBL/GenBank/DDBJ databases">
        <authorList>
            <consortium name="Genoscope - CEA"/>
            <person name="William W."/>
        </authorList>
    </citation>
    <scope>NUCLEOTIDE SEQUENCE</scope>
</reference>
<evidence type="ECO:0000256" key="11">
    <source>
        <dbReference type="SAM" id="Phobius"/>
    </source>
</evidence>
<evidence type="ECO:0000256" key="3">
    <source>
        <dbReference type="ARBA" id="ARBA00022448"/>
    </source>
</evidence>
<evidence type="ECO:0000256" key="2">
    <source>
        <dbReference type="ARBA" id="ARBA00008869"/>
    </source>
</evidence>
<feature type="domain" description="ABC transporter" evidence="12">
    <location>
        <begin position="1348"/>
        <end position="1585"/>
    </location>
</feature>
<comment type="subcellular location">
    <subcellularLocation>
        <location evidence="1">Membrane</location>
        <topology evidence="1">Multi-pass membrane protein</topology>
    </subcellularLocation>
</comment>
<sequence length="1758" mass="200824">MGHLSSLLRKNWILWKRNCFCSTCEIILPLLLILALGGIRGVVDKSILEETAFIQPELDWKSKDPNVPVILEPLIDEKVIENKLMAMQKWNASLNLIENLKSLDTQSRLLVLPKMKNCLDNYNYQQERFWLNGDVALGPNEEHEVVKELKYIFETYYNYKTIIFKNNDDLNDYTSHKDYGRNGNPRVCFGVMFNESAGENIYDYQLRFNSSGFNNYEIPPTNLIEVDPVKYQDYDKTNTYWKSGMLTVQTFVDNIILRIETKSQAQIIPKFTYVHQQEGVKDEFATFLRGQFGVYLILPLIIIYLRMTYAMIYEKEKKLREGMKMMGLNNTSFYLSWIIQYVIIYTIISIIATILLTAIVFTHTDGFVLFLNYWLFCMVLIFQSMFISVFFTRALFGLIVAIVWYLLMYMVISLVGSGSEIVPESSYWGASISSHAGMSFAFDVMVMFEAQGRGVQMSTISSKVENYAVNIALIMHILNILFYLIMSIYLDLVFPNEWGKKLHPLFCIPYFNRSHNNQQKNLMKKSSQVHQERYEEVEQALKDQESRKEVLQISNLTKIYPSGKQAVSNVSLTMYIGQIYALLGHNGAGKTTTISMLTGLLDITQGEASVFGYDVETQIEEIRQFMGVCPQHDILFDNLTVKEHLEMFATFKGMKPEDIPAAVRRMIEDVDLLEKTDYLSKNLSGGQKRRLSVAIAFIGNSKLIYLDEPTSGMDTSARRYIWEMLKNYKEDRIIVLTTHFMDEADFLGDRIGIMGEGKLQCSGSSVFLKNQFGNGYNLTIVKESTLTDSDPIIDIIMKTCPEAILISKVSAEILMQLPLASVNKFPKLFGELDTNLQSLHISSYGISITTLEEVFLKVAQIGAGHHQVNDYIEMEDKNKQAVQIDDFDINQIRVTNSTQLFFNHTLALLMKRARFFKRDLKSLCCEILLPCLVVLLGLILMTIDFITEPNIIILTPPSNCYGQNIQYLWGGLNDQQLFSQIDLELYNETIQVFGDDSLNNLQKIDQSYFETFDLRSNIGWYYLISNSNNQFIYYMFVNTIFREAPLVLQNQMNQAILRTATNNNNYQIKVTNSPLRKTYEELNGSKTIAGFLSALIFSMGMAFIPASLISYIVKEREINIKHQQLVSGVSVKAYWFSNWLMDLGKHVIPAVVCCLLILAFDISALIEGENYGFSWLIFFLYGWAIIPFCYFFSFAFRQQGNAMLLSFFIHLLVGSIISLIVYILRLIPSTRDVATVLQWIFRLIPSFSFAYGILNACSKETYMIMEGWSEMKSTYDMAVSGGDVLMLSITGAFYLICIFIIEYFEDNGQLQKLGSSESSIPYIPKPIDDDVAQEKQKCLTFKPEEKAILVKDLRKVFMLGEGKHKVAVDQVSFAIDQGEVFGLLGVNGAGKTTTFKILSGELKPTSGEAFIAGKSVITDLEAARVNIGYCPQFDGLLDNLTVREHIELFSDIKGIPYFKKDELVEKKLNEMDLKRFEHIQSGQLSGGNKRKLSVAIAMIGNPPIVFLDEPSTGMDPEARRFMWNVISRIATQRKQSTIILTTHSMEEAEALSTKIAIQVSGNLRCLGSVQHIKNKFGKGYEIEVKLEKPSKNEIQDLVQNMGLQNNSRLDQNTTVETLRKINSSHLEQEITMKGSGSHIYNDIRKPNGLAVETLAEYVIVERTGELLKNFIQQSFGQFEVIEHFQTFYRFRLLGQITVSKLFQGFEQNKKQYRISQYSIKQASIEQIFNNFAIQDSQQQQKHEDVQGNQIAVQIQQNS</sequence>
<dbReference type="CDD" id="cd03263">
    <property type="entry name" value="ABC_subfamily_A"/>
    <property type="match status" value="2"/>
</dbReference>
<dbReference type="FunFam" id="3.40.50.300:FF:000298">
    <property type="entry name" value="ATP-binding cassette sub-family A member 12"/>
    <property type="match status" value="1"/>
</dbReference>
<feature type="transmembrane region" description="Helical" evidence="11">
    <location>
        <begin position="20"/>
        <end position="39"/>
    </location>
</feature>
<keyword evidence="10" id="KW-0175">Coiled coil</keyword>
<protein>
    <recommendedName>
        <fullName evidence="12">ABC transporter domain-containing protein</fullName>
    </recommendedName>
</protein>
<comment type="caution">
    <text evidence="13">The sequence shown here is derived from an EMBL/GenBank/DDBJ whole genome shotgun (WGS) entry which is preliminary data.</text>
</comment>
<feature type="transmembrane region" description="Helical" evidence="11">
    <location>
        <begin position="367"/>
        <end position="387"/>
    </location>
</feature>
<dbReference type="PROSITE" id="PS00211">
    <property type="entry name" value="ABC_TRANSPORTER_1"/>
    <property type="match status" value="2"/>
</dbReference>
<proteinExistence type="inferred from homology"/>
<feature type="transmembrane region" description="Helical" evidence="11">
    <location>
        <begin position="1204"/>
        <end position="1227"/>
    </location>
</feature>
<feature type="transmembrane region" description="Helical" evidence="11">
    <location>
        <begin position="1239"/>
        <end position="1257"/>
    </location>
</feature>
<evidence type="ECO:0000256" key="1">
    <source>
        <dbReference type="ARBA" id="ARBA00004141"/>
    </source>
</evidence>
<feature type="transmembrane region" description="Helical" evidence="11">
    <location>
        <begin position="1147"/>
        <end position="1166"/>
    </location>
</feature>
<evidence type="ECO:0000259" key="12">
    <source>
        <dbReference type="PROSITE" id="PS50893"/>
    </source>
</evidence>
<dbReference type="SMART" id="SM00382">
    <property type="entry name" value="AAA"/>
    <property type="match status" value="2"/>
</dbReference>
<organism evidence="13 14">
    <name type="scientific">Paramecium sonneborni</name>
    <dbReference type="NCBI Taxonomy" id="65129"/>
    <lineage>
        <taxon>Eukaryota</taxon>
        <taxon>Sar</taxon>
        <taxon>Alveolata</taxon>
        <taxon>Ciliophora</taxon>
        <taxon>Intramacronucleata</taxon>
        <taxon>Oligohymenophorea</taxon>
        <taxon>Peniculida</taxon>
        <taxon>Parameciidae</taxon>
        <taxon>Paramecium</taxon>
    </lineage>
</organism>
<feature type="transmembrane region" description="Helical" evidence="11">
    <location>
        <begin position="292"/>
        <end position="312"/>
    </location>
</feature>